<feature type="transmembrane region" description="Helical" evidence="8">
    <location>
        <begin position="70"/>
        <end position="93"/>
    </location>
</feature>
<evidence type="ECO:0000313" key="11">
    <source>
        <dbReference type="EMBL" id="USQ13267.1"/>
    </source>
</evidence>
<dbReference type="Proteomes" id="UP001057474">
    <property type="component" value="Chromosome"/>
</dbReference>
<dbReference type="EMBL" id="CP071527">
    <property type="protein sequence ID" value="USQ13267.1"/>
    <property type="molecule type" value="Genomic_DNA"/>
</dbReference>
<keyword evidence="12" id="KW-1185">Reference proteome</keyword>
<dbReference type="PROSITE" id="PS50893">
    <property type="entry name" value="ABC_TRANSPORTER_2"/>
    <property type="match status" value="1"/>
</dbReference>
<evidence type="ECO:0000313" key="12">
    <source>
        <dbReference type="Proteomes" id="UP001057474"/>
    </source>
</evidence>
<comment type="subcellular location">
    <subcellularLocation>
        <location evidence="1">Cell membrane</location>
        <topology evidence="1">Multi-pass membrane protein</topology>
    </subcellularLocation>
</comment>
<dbReference type="InterPro" id="IPR050835">
    <property type="entry name" value="ABC_transporter_sub-D"/>
</dbReference>
<evidence type="ECO:0000256" key="6">
    <source>
        <dbReference type="ARBA" id="ARBA00022989"/>
    </source>
</evidence>
<organism evidence="11 12">
    <name type="scientific">Legionella lytica</name>
    <dbReference type="NCBI Taxonomy" id="96232"/>
    <lineage>
        <taxon>Bacteria</taxon>
        <taxon>Pseudomonadati</taxon>
        <taxon>Pseudomonadota</taxon>
        <taxon>Gammaproteobacteria</taxon>
        <taxon>Legionellales</taxon>
        <taxon>Legionellaceae</taxon>
        <taxon>Legionella</taxon>
    </lineage>
</organism>
<dbReference type="GO" id="GO:0005524">
    <property type="term" value="F:ATP binding"/>
    <property type="evidence" value="ECO:0007669"/>
    <property type="project" value="UniProtKB-KW"/>
</dbReference>
<dbReference type="Pfam" id="PF00005">
    <property type="entry name" value="ABC_tran"/>
    <property type="match status" value="1"/>
</dbReference>
<dbReference type="SMART" id="SM00382">
    <property type="entry name" value="AAA"/>
    <property type="match status" value="1"/>
</dbReference>
<evidence type="ECO:0000256" key="7">
    <source>
        <dbReference type="ARBA" id="ARBA00023136"/>
    </source>
</evidence>
<keyword evidence="6 8" id="KW-1133">Transmembrane helix</keyword>
<feature type="transmembrane region" description="Helical" evidence="8">
    <location>
        <begin position="192"/>
        <end position="211"/>
    </location>
</feature>
<dbReference type="SUPFAM" id="SSF90123">
    <property type="entry name" value="ABC transporter transmembrane region"/>
    <property type="match status" value="1"/>
</dbReference>
<evidence type="ECO:0000256" key="5">
    <source>
        <dbReference type="ARBA" id="ARBA00022840"/>
    </source>
</evidence>
<evidence type="ECO:0000256" key="8">
    <source>
        <dbReference type="SAM" id="Phobius"/>
    </source>
</evidence>
<evidence type="ECO:0000256" key="3">
    <source>
        <dbReference type="ARBA" id="ARBA00022692"/>
    </source>
</evidence>
<dbReference type="InterPro" id="IPR003439">
    <property type="entry name" value="ABC_transporter-like_ATP-bd"/>
</dbReference>
<evidence type="ECO:0000259" key="10">
    <source>
        <dbReference type="PROSITE" id="PS50929"/>
    </source>
</evidence>
<dbReference type="Pfam" id="PF06472">
    <property type="entry name" value="ABC_membrane_2"/>
    <property type="match status" value="1"/>
</dbReference>
<dbReference type="InterPro" id="IPR027417">
    <property type="entry name" value="P-loop_NTPase"/>
</dbReference>
<proteinExistence type="predicted"/>
<evidence type="ECO:0000256" key="1">
    <source>
        <dbReference type="ARBA" id="ARBA00004651"/>
    </source>
</evidence>
<dbReference type="Gene3D" id="1.20.1560.10">
    <property type="entry name" value="ABC transporter type 1, transmembrane domain"/>
    <property type="match status" value="1"/>
</dbReference>
<keyword evidence="7 8" id="KW-0472">Membrane</keyword>
<evidence type="ECO:0000256" key="2">
    <source>
        <dbReference type="ARBA" id="ARBA00022448"/>
    </source>
</evidence>
<name>A0ABY4Y7X7_9GAMM</name>
<sequence>MKNTTSTVPPALKHSMQFLLQFFFDPETKWNARILFAGLVLSVLTLTGLGLALGWWCFPSVYTAFIAKDTALLFTSALRTLLIASLMCCSSYSSSALKNKLFKEWGSWLTSRLTEQYNIHHLKIFRSYREKLDNPEQRIQEDAENVVQATLDLSVGLIENLSNFIMFTTLLAIAGGPISFSILGLNIVIPGFFIWVALLTGICSSVIGYFVSSSLQTATLEETKCRSNFRANLQQLTIFSEEIALEGGGEYFKAHLKKNIDEFYAKSIQRLSIQNRINTFNMFINTVQALVPFFAAAPLYYNDVITLDAFFSIGYYFSMVTRSLNWFINSFEKINRFQTSLSRITELQQVFDENNSTKGIMRIIKASNELEINDVKLTSPNDGQVIIKGLNLKFSAGIDTMLQARSGVGKSTLYKAIGGTWLSGEGEIIIPNSFDAIYFLPQTPTIPDDTLRNILAYPQAECMYSDAELMSVLKIVEMEHPAERLDERIQLNSPLSLGQKQRIALARVLLRKPDWVFLDEATASLDEKAEAMAYRCLKKNLPNITIISIAHRSTVKRYHNRVLFFNVDSEKDVQISEETCFEPIALIEPAGL</sequence>
<feature type="transmembrane region" description="Helical" evidence="8">
    <location>
        <begin position="164"/>
        <end position="185"/>
    </location>
</feature>
<evidence type="ECO:0000256" key="4">
    <source>
        <dbReference type="ARBA" id="ARBA00022741"/>
    </source>
</evidence>
<dbReference type="InterPro" id="IPR036640">
    <property type="entry name" value="ABC1_TM_sf"/>
</dbReference>
<dbReference type="PANTHER" id="PTHR11384">
    <property type="entry name" value="ATP-BINDING CASSETTE, SUB-FAMILY D MEMBER"/>
    <property type="match status" value="1"/>
</dbReference>
<protein>
    <submittedName>
        <fullName evidence="11">ABC transporter ATP-binding protein/permease</fullName>
    </submittedName>
</protein>
<dbReference type="SUPFAM" id="SSF52540">
    <property type="entry name" value="P-loop containing nucleoside triphosphate hydrolases"/>
    <property type="match status" value="1"/>
</dbReference>
<keyword evidence="3 8" id="KW-0812">Transmembrane</keyword>
<keyword evidence="2" id="KW-0813">Transport</keyword>
<dbReference type="InterPro" id="IPR003593">
    <property type="entry name" value="AAA+_ATPase"/>
</dbReference>
<dbReference type="InterPro" id="IPR011527">
    <property type="entry name" value="ABC1_TM_dom"/>
</dbReference>
<evidence type="ECO:0000259" key="9">
    <source>
        <dbReference type="PROSITE" id="PS50893"/>
    </source>
</evidence>
<reference evidence="11" key="1">
    <citation type="submission" date="2021-03" db="EMBL/GenBank/DDBJ databases">
        <title>Legionella lytica PCM 2298.</title>
        <authorList>
            <person name="Koper P."/>
        </authorList>
    </citation>
    <scope>NUCLEOTIDE SEQUENCE</scope>
    <source>
        <strain evidence="11">PCM 2298</strain>
    </source>
</reference>
<gene>
    <name evidence="11" type="ORF">J2N86_11300</name>
</gene>
<dbReference type="Gene3D" id="3.40.50.300">
    <property type="entry name" value="P-loop containing nucleotide triphosphate hydrolases"/>
    <property type="match status" value="1"/>
</dbReference>
<dbReference type="RefSeq" id="WP_252579569.1">
    <property type="nucleotide sequence ID" value="NZ_CP071527.1"/>
</dbReference>
<dbReference type="PROSITE" id="PS00211">
    <property type="entry name" value="ABC_TRANSPORTER_1"/>
    <property type="match status" value="1"/>
</dbReference>
<keyword evidence="5 11" id="KW-0067">ATP-binding</keyword>
<feature type="transmembrane region" description="Helical" evidence="8">
    <location>
        <begin position="34"/>
        <end position="58"/>
    </location>
</feature>
<dbReference type="PANTHER" id="PTHR11384:SF59">
    <property type="entry name" value="LYSOSOMAL COBALAMIN TRANSPORTER ABCD4"/>
    <property type="match status" value="1"/>
</dbReference>
<dbReference type="PROSITE" id="PS50929">
    <property type="entry name" value="ABC_TM1F"/>
    <property type="match status" value="1"/>
</dbReference>
<feature type="domain" description="ABC transmembrane type-1" evidence="10">
    <location>
        <begin position="137"/>
        <end position="336"/>
    </location>
</feature>
<feature type="domain" description="ABC transporter" evidence="9">
    <location>
        <begin position="370"/>
        <end position="592"/>
    </location>
</feature>
<accession>A0ABY4Y7X7</accession>
<keyword evidence="4" id="KW-0547">Nucleotide-binding</keyword>
<dbReference type="InterPro" id="IPR017871">
    <property type="entry name" value="ABC_transporter-like_CS"/>
</dbReference>